<protein>
    <submittedName>
        <fullName evidence="1">Uncharacterized protein</fullName>
    </submittedName>
</protein>
<evidence type="ECO:0000313" key="1">
    <source>
        <dbReference type="EMBL" id="KAF4722881.1"/>
    </source>
</evidence>
<feature type="non-terminal residue" evidence="1">
    <location>
        <position position="100"/>
    </location>
</feature>
<comment type="caution">
    <text evidence="1">The sequence shown here is derived from an EMBL/GenBank/DDBJ whole genome shotgun (WGS) entry which is preliminary data.</text>
</comment>
<proteinExistence type="predicted"/>
<dbReference type="AlphaFoldDB" id="A0A7J6RR34"/>
<feature type="non-terminal residue" evidence="1">
    <location>
        <position position="1"/>
    </location>
</feature>
<gene>
    <name evidence="1" type="ORF">FOZ62_005729</name>
</gene>
<reference evidence="1 2" key="1">
    <citation type="submission" date="2020-04" db="EMBL/GenBank/DDBJ databases">
        <title>Perkinsus olseni comparative genomics.</title>
        <authorList>
            <person name="Bogema D.R."/>
        </authorList>
    </citation>
    <scope>NUCLEOTIDE SEQUENCE [LARGE SCALE GENOMIC DNA]</scope>
    <source>
        <strain evidence="1">ATCC PRA-205</strain>
    </source>
</reference>
<accession>A0A7J6RR34</accession>
<sequence length="100" mass="11018">LAAALIGTVYASNEVDWCSSHAADNIYSSEFLGGNFLPSGGINMVDYTFDNFGYWYIAGEEKSTGSHKVWRIPYTLDKTEEIFAADALSIDVYSSYGSTY</sequence>
<name>A0A7J6RR34_PEROL</name>
<evidence type="ECO:0000313" key="2">
    <source>
        <dbReference type="Proteomes" id="UP000574390"/>
    </source>
</evidence>
<dbReference type="Proteomes" id="UP000574390">
    <property type="component" value="Unassembled WGS sequence"/>
</dbReference>
<organism evidence="1 2">
    <name type="scientific">Perkinsus olseni</name>
    <name type="common">Perkinsus atlanticus</name>
    <dbReference type="NCBI Taxonomy" id="32597"/>
    <lineage>
        <taxon>Eukaryota</taxon>
        <taxon>Sar</taxon>
        <taxon>Alveolata</taxon>
        <taxon>Perkinsozoa</taxon>
        <taxon>Perkinsea</taxon>
        <taxon>Perkinsida</taxon>
        <taxon>Perkinsidae</taxon>
        <taxon>Perkinsus</taxon>
    </lineage>
</organism>
<dbReference type="EMBL" id="JABANM010020406">
    <property type="protein sequence ID" value="KAF4722881.1"/>
    <property type="molecule type" value="Genomic_DNA"/>
</dbReference>